<proteinExistence type="predicted"/>
<evidence type="ECO:0000259" key="2">
    <source>
        <dbReference type="Pfam" id="PF13240"/>
    </source>
</evidence>
<reference evidence="3 4" key="1">
    <citation type="submission" date="2015-09" db="EMBL/GenBank/DDBJ databases">
        <authorList>
            <consortium name="Pathogen Informatics"/>
        </authorList>
    </citation>
    <scope>NUCLEOTIDE SEQUENCE [LARGE SCALE GENOMIC DNA]</scope>
    <source>
        <strain evidence="3 4">2789STDY5608838</strain>
    </source>
</reference>
<keyword evidence="1" id="KW-0472">Membrane</keyword>
<dbReference type="RefSeq" id="WP_055053502.1">
    <property type="nucleotide sequence ID" value="NZ_CYZA01000009.1"/>
</dbReference>
<feature type="transmembrane region" description="Helical" evidence="1">
    <location>
        <begin position="54"/>
        <end position="72"/>
    </location>
</feature>
<evidence type="ECO:0000313" key="3">
    <source>
        <dbReference type="EMBL" id="CUO04547.1"/>
    </source>
</evidence>
<protein>
    <recommendedName>
        <fullName evidence="2">Zinc-ribbon domain-containing protein</fullName>
    </recommendedName>
</protein>
<dbReference type="InterPro" id="IPR026870">
    <property type="entry name" value="Zinc_ribbon_dom"/>
</dbReference>
<evidence type="ECO:0000256" key="1">
    <source>
        <dbReference type="SAM" id="Phobius"/>
    </source>
</evidence>
<keyword evidence="1" id="KW-0812">Transmembrane</keyword>
<dbReference type="Pfam" id="PF13240">
    <property type="entry name" value="Zn_Ribbon_1"/>
    <property type="match status" value="1"/>
</dbReference>
<name>A0A174BVA2_9FIRM</name>
<evidence type="ECO:0000313" key="4">
    <source>
        <dbReference type="Proteomes" id="UP000095447"/>
    </source>
</evidence>
<gene>
    <name evidence="3" type="ORF">ERS852395_01965</name>
</gene>
<sequence>MFCSKCGSEIKEEGAMFCPNCGQGLQMGAQVVSPVFASKNNIKTGSKSLSKKKIAALAVAGVVVIVAVSAFSNRRTVIDMNDVYEIIIGGHDGTGIVTAIFNPDEFMEKYEGKITLDKESAKKWCKKEYDSIDDAKEAYEELCSYDDVTSHFCDILDYCGSMGPAENNGRLKNGDIVEFVNDYEDTFDTLEEVYHCKFKKLKNYKVDLDD</sequence>
<keyword evidence="1" id="KW-1133">Transmembrane helix</keyword>
<dbReference type="Proteomes" id="UP000095447">
    <property type="component" value="Unassembled WGS sequence"/>
</dbReference>
<dbReference type="EMBL" id="CYZA01000009">
    <property type="protein sequence ID" value="CUO04547.1"/>
    <property type="molecule type" value="Genomic_DNA"/>
</dbReference>
<organism evidence="3 4">
    <name type="scientific">Blautia obeum</name>
    <dbReference type="NCBI Taxonomy" id="40520"/>
    <lineage>
        <taxon>Bacteria</taxon>
        <taxon>Bacillati</taxon>
        <taxon>Bacillota</taxon>
        <taxon>Clostridia</taxon>
        <taxon>Lachnospirales</taxon>
        <taxon>Lachnospiraceae</taxon>
        <taxon>Blautia</taxon>
    </lineage>
</organism>
<feature type="domain" description="Zinc-ribbon" evidence="2">
    <location>
        <begin position="2"/>
        <end position="23"/>
    </location>
</feature>
<dbReference type="AlphaFoldDB" id="A0A174BVA2"/>
<accession>A0A174BVA2</accession>